<protein>
    <submittedName>
        <fullName evidence="2">T. brucei spp.-specific protein</fullName>
    </submittedName>
</protein>
<feature type="compositionally biased region" description="Basic and acidic residues" evidence="1">
    <location>
        <begin position="119"/>
        <end position="132"/>
    </location>
</feature>
<organism evidence="2 3">
    <name type="scientific">Trypanosoma brucei gambiense (strain MHOM/CI/86/DAL972)</name>
    <dbReference type="NCBI Taxonomy" id="679716"/>
    <lineage>
        <taxon>Eukaryota</taxon>
        <taxon>Discoba</taxon>
        <taxon>Euglenozoa</taxon>
        <taxon>Kinetoplastea</taxon>
        <taxon>Metakinetoplastina</taxon>
        <taxon>Trypanosomatida</taxon>
        <taxon>Trypanosomatidae</taxon>
        <taxon>Trypanosoma</taxon>
    </lineage>
</organism>
<evidence type="ECO:0000256" key="1">
    <source>
        <dbReference type="SAM" id="MobiDB-lite"/>
    </source>
</evidence>
<reference evidence="3" key="1">
    <citation type="journal article" date="2010" name="PLoS Negl. Trop. Dis.">
        <title>The genome sequence of Trypanosoma brucei gambiense, causative agent of chronic human african trypanosomiasis.</title>
        <authorList>
            <person name="Jackson A.P."/>
            <person name="Sanders M."/>
            <person name="Berry A."/>
            <person name="McQuillan J."/>
            <person name="Aslett M.A."/>
            <person name="Quail M.A."/>
            <person name="Chukualim B."/>
            <person name="Capewell P."/>
            <person name="MacLeod A."/>
            <person name="Melville S.E."/>
            <person name="Gibson W."/>
            <person name="Barry J.D."/>
            <person name="Berriman M."/>
            <person name="Hertz-Fowler C."/>
        </authorList>
    </citation>
    <scope>NUCLEOTIDE SEQUENCE [LARGE SCALE GENOMIC DNA]</scope>
    <source>
        <strain evidence="3">MHOM/CI/86/DAL972</strain>
    </source>
</reference>
<dbReference type="Proteomes" id="UP000002316">
    <property type="component" value="Chromosome 10"/>
</dbReference>
<dbReference type="VEuPathDB" id="TriTrypDB:Tbg972.10.11720"/>
<evidence type="ECO:0000313" key="2">
    <source>
        <dbReference type="EMBL" id="CBH16077.1"/>
    </source>
</evidence>
<sequence>MCRVKGKTIFRFALLTVPHTALEKQKRRPFTLNYCHSCIRTLNQRPSRSQPNVPPIQRPTLLSSYQEPTTQAKTATCPPRNIRFDHSASANKKCEAGQQSQCTRSFHSLQGATSVNGNEGRHTVWSHHDTSHNSEIQPQKPPKKEQRLCNQLGKLLGVNYKPITQKTTAQVTAPCRGGHNKCRRADQKGN</sequence>
<dbReference type="EMBL" id="FN554973">
    <property type="protein sequence ID" value="CBH16077.1"/>
    <property type="molecule type" value="Genomic_DNA"/>
</dbReference>
<feature type="region of interest" description="Disordered" evidence="1">
    <location>
        <begin position="111"/>
        <end position="146"/>
    </location>
</feature>
<dbReference type="KEGG" id="tbg:TbgDal_X11720"/>
<feature type="region of interest" description="Disordered" evidence="1">
    <location>
        <begin position="171"/>
        <end position="190"/>
    </location>
</feature>
<dbReference type="AlphaFoldDB" id="D0A483"/>
<dbReference type="GeneID" id="23864354"/>
<name>D0A483_TRYB9</name>
<gene>
    <name evidence="2" type="ORF">TbgDal_X11720</name>
</gene>
<evidence type="ECO:0000313" key="3">
    <source>
        <dbReference type="Proteomes" id="UP000002316"/>
    </source>
</evidence>
<proteinExistence type="predicted"/>
<dbReference type="RefSeq" id="XP_011778341.1">
    <property type="nucleotide sequence ID" value="XM_011780039.1"/>
</dbReference>
<accession>D0A483</accession>